<evidence type="ECO:0000313" key="3">
    <source>
        <dbReference type="EMBL" id="MDQ0426106.1"/>
    </source>
</evidence>
<feature type="compositionally biased region" description="Basic and acidic residues" evidence="1">
    <location>
        <begin position="1"/>
        <end position="17"/>
    </location>
</feature>
<reference evidence="3 4" key="1">
    <citation type="submission" date="2023-07" db="EMBL/GenBank/DDBJ databases">
        <title>Sequencing the genomes of 1000 actinobacteria strains.</title>
        <authorList>
            <person name="Klenk H.-P."/>
        </authorList>
    </citation>
    <scope>NUCLEOTIDE SEQUENCE [LARGE SCALE GENOMIC DNA]</scope>
    <source>
        <strain evidence="3 4">DSM 14785</strain>
    </source>
</reference>
<dbReference type="Gene3D" id="3.60.10.10">
    <property type="entry name" value="Endonuclease/exonuclease/phosphatase"/>
    <property type="match status" value="1"/>
</dbReference>
<accession>A0ABU0GL75</accession>
<dbReference type="Pfam" id="PF03372">
    <property type="entry name" value="Exo_endo_phos"/>
    <property type="match status" value="1"/>
</dbReference>
<dbReference type="Proteomes" id="UP001240250">
    <property type="component" value="Unassembled WGS sequence"/>
</dbReference>
<dbReference type="RefSeq" id="WP_156442204.1">
    <property type="nucleotide sequence ID" value="NZ_JAUSVM010000001.1"/>
</dbReference>
<evidence type="ECO:0000313" key="4">
    <source>
        <dbReference type="Proteomes" id="UP001240250"/>
    </source>
</evidence>
<organism evidence="3 4">
    <name type="scientific">Cellulomonas iranensis</name>
    <dbReference type="NCBI Taxonomy" id="76862"/>
    <lineage>
        <taxon>Bacteria</taxon>
        <taxon>Bacillati</taxon>
        <taxon>Actinomycetota</taxon>
        <taxon>Actinomycetes</taxon>
        <taxon>Micrococcales</taxon>
        <taxon>Cellulomonadaceae</taxon>
        <taxon>Cellulomonas</taxon>
    </lineage>
</organism>
<dbReference type="InterPro" id="IPR005135">
    <property type="entry name" value="Endo/exonuclease/phosphatase"/>
</dbReference>
<evidence type="ECO:0000259" key="2">
    <source>
        <dbReference type="Pfam" id="PF03372"/>
    </source>
</evidence>
<gene>
    <name evidence="3" type="ORF">JO380_002487</name>
</gene>
<keyword evidence="4" id="KW-1185">Reference proteome</keyword>
<name>A0ABU0GL75_9CELL</name>
<sequence length="253" mass="26701">MEAHGTTRDDGAQRDTRGAGPATDAPAAALRVMTYNLRGLREQVDALVDVVRSARPDVLAVQEPPRGLTGRWRLRRFAARTGLRVAVGGGGARTTALLVAPHRSVRDAAAVRLPWRPGLTRRGSSTARVDGVRVVVVHLGLRADERARHVALVLRRVVGGDDAPVVVAGDLNERPGGPSWVTLGAARGGLHDAAVVASAEHATYPAAAPRVRIDVVLVDHRIPVLGARVPDDPAVGVASDHRPLVVDLQAPTR</sequence>
<evidence type="ECO:0000256" key="1">
    <source>
        <dbReference type="SAM" id="MobiDB-lite"/>
    </source>
</evidence>
<protein>
    <submittedName>
        <fullName evidence="3">Endonuclease/exonuclease/phosphatase family metal-dependent hydrolase</fullName>
    </submittedName>
</protein>
<comment type="caution">
    <text evidence="3">The sequence shown here is derived from an EMBL/GenBank/DDBJ whole genome shotgun (WGS) entry which is preliminary data.</text>
</comment>
<dbReference type="SUPFAM" id="SSF56219">
    <property type="entry name" value="DNase I-like"/>
    <property type="match status" value="1"/>
</dbReference>
<proteinExistence type="predicted"/>
<keyword evidence="3" id="KW-0255">Endonuclease</keyword>
<dbReference type="EMBL" id="JAUSVM010000001">
    <property type="protein sequence ID" value="MDQ0426106.1"/>
    <property type="molecule type" value="Genomic_DNA"/>
</dbReference>
<dbReference type="GO" id="GO:0004519">
    <property type="term" value="F:endonuclease activity"/>
    <property type="evidence" value="ECO:0007669"/>
    <property type="project" value="UniProtKB-KW"/>
</dbReference>
<keyword evidence="3" id="KW-0378">Hydrolase</keyword>
<dbReference type="GO" id="GO:0016787">
    <property type="term" value="F:hydrolase activity"/>
    <property type="evidence" value="ECO:0007669"/>
    <property type="project" value="UniProtKB-KW"/>
</dbReference>
<feature type="region of interest" description="Disordered" evidence="1">
    <location>
        <begin position="1"/>
        <end position="25"/>
    </location>
</feature>
<dbReference type="InterPro" id="IPR036691">
    <property type="entry name" value="Endo/exonu/phosph_ase_sf"/>
</dbReference>
<feature type="domain" description="Endonuclease/exonuclease/phosphatase" evidence="2">
    <location>
        <begin position="33"/>
        <end position="241"/>
    </location>
</feature>
<keyword evidence="3" id="KW-0540">Nuclease</keyword>